<evidence type="ECO:0000313" key="2">
    <source>
        <dbReference type="Proteomes" id="UP000607653"/>
    </source>
</evidence>
<protein>
    <submittedName>
        <fullName evidence="1">Uncharacterized protein</fullName>
    </submittedName>
</protein>
<accession>A0A822YHD3</accession>
<sequence length="38" mass="3890">MRGKRGETEDVGLLGVGTLADGGVSLGWAAKKGLVLDY</sequence>
<dbReference type="AlphaFoldDB" id="A0A822YHD3"/>
<dbReference type="EMBL" id="DUZY01000003">
    <property type="protein sequence ID" value="DAD32000.1"/>
    <property type="molecule type" value="Genomic_DNA"/>
</dbReference>
<proteinExistence type="predicted"/>
<keyword evidence="2" id="KW-1185">Reference proteome</keyword>
<comment type="caution">
    <text evidence="1">The sequence shown here is derived from an EMBL/GenBank/DDBJ whole genome shotgun (WGS) entry which is preliminary data.</text>
</comment>
<organism evidence="1 2">
    <name type="scientific">Nelumbo nucifera</name>
    <name type="common">Sacred lotus</name>
    <dbReference type="NCBI Taxonomy" id="4432"/>
    <lineage>
        <taxon>Eukaryota</taxon>
        <taxon>Viridiplantae</taxon>
        <taxon>Streptophyta</taxon>
        <taxon>Embryophyta</taxon>
        <taxon>Tracheophyta</taxon>
        <taxon>Spermatophyta</taxon>
        <taxon>Magnoliopsida</taxon>
        <taxon>Proteales</taxon>
        <taxon>Nelumbonaceae</taxon>
        <taxon>Nelumbo</taxon>
    </lineage>
</organism>
<gene>
    <name evidence="1" type="ORF">HUJ06_010851</name>
</gene>
<name>A0A822YHD3_NELNU</name>
<reference evidence="1 2" key="1">
    <citation type="journal article" date="2020" name="Mol. Biol. Evol.">
        <title>Distinct Expression and Methylation Patterns for Genes with Different Fates following a Single Whole-Genome Duplication in Flowering Plants.</title>
        <authorList>
            <person name="Shi T."/>
            <person name="Rahmani R.S."/>
            <person name="Gugger P.F."/>
            <person name="Wang M."/>
            <person name="Li H."/>
            <person name="Zhang Y."/>
            <person name="Li Z."/>
            <person name="Wang Q."/>
            <person name="Van de Peer Y."/>
            <person name="Marchal K."/>
            <person name="Chen J."/>
        </authorList>
    </citation>
    <scope>NUCLEOTIDE SEQUENCE [LARGE SCALE GENOMIC DNA]</scope>
    <source>
        <tissue evidence="1">Leaf</tissue>
    </source>
</reference>
<dbReference type="Proteomes" id="UP000607653">
    <property type="component" value="Unassembled WGS sequence"/>
</dbReference>
<evidence type="ECO:0000313" key="1">
    <source>
        <dbReference type="EMBL" id="DAD32000.1"/>
    </source>
</evidence>